<name>A0A448XGM4_9PLAT</name>
<dbReference type="EMBL" id="CAAALY010252029">
    <property type="protein sequence ID" value="VEL36352.1"/>
    <property type="molecule type" value="Genomic_DNA"/>
</dbReference>
<proteinExistence type="predicted"/>
<protein>
    <submittedName>
        <fullName evidence="1">Uncharacterized protein</fullName>
    </submittedName>
</protein>
<keyword evidence="2" id="KW-1185">Reference proteome</keyword>
<sequence length="154" mass="16783">HSAFFPYNHFRSSAFRTSTCPEFSDVSSDINNGHYTNSSFPGVSENRVDKMPSDVNLPCSNAMLSAPVSPISIFRSSPMPFRDPNFDSSPFLLSPPVTSCSSSVPVESIAVSCRRPVLTSDEQGLSTLTASPWQPGQILELTVAREADMSEQIF</sequence>
<feature type="non-terminal residue" evidence="1">
    <location>
        <position position="1"/>
    </location>
</feature>
<dbReference type="AlphaFoldDB" id="A0A448XGM4"/>
<dbReference type="Proteomes" id="UP000784294">
    <property type="component" value="Unassembled WGS sequence"/>
</dbReference>
<comment type="caution">
    <text evidence="1">The sequence shown here is derived from an EMBL/GenBank/DDBJ whole genome shotgun (WGS) entry which is preliminary data.</text>
</comment>
<organism evidence="1 2">
    <name type="scientific">Protopolystoma xenopodis</name>
    <dbReference type="NCBI Taxonomy" id="117903"/>
    <lineage>
        <taxon>Eukaryota</taxon>
        <taxon>Metazoa</taxon>
        <taxon>Spiralia</taxon>
        <taxon>Lophotrochozoa</taxon>
        <taxon>Platyhelminthes</taxon>
        <taxon>Monogenea</taxon>
        <taxon>Polyopisthocotylea</taxon>
        <taxon>Polystomatidea</taxon>
        <taxon>Polystomatidae</taxon>
        <taxon>Protopolystoma</taxon>
    </lineage>
</organism>
<evidence type="ECO:0000313" key="2">
    <source>
        <dbReference type="Proteomes" id="UP000784294"/>
    </source>
</evidence>
<reference evidence="1" key="1">
    <citation type="submission" date="2018-11" db="EMBL/GenBank/DDBJ databases">
        <authorList>
            <consortium name="Pathogen Informatics"/>
        </authorList>
    </citation>
    <scope>NUCLEOTIDE SEQUENCE</scope>
</reference>
<gene>
    <name evidence="1" type="ORF">PXEA_LOCUS29792</name>
</gene>
<accession>A0A448XGM4</accession>
<evidence type="ECO:0000313" key="1">
    <source>
        <dbReference type="EMBL" id="VEL36352.1"/>
    </source>
</evidence>